<evidence type="ECO:0000313" key="2">
    <source>
        <dbReference type="Proteomes" id="UP000037904"/>
    </source>
</evidence>
<proteinExistence type="predicted"/>
<protein>
    <submittedName>
        <fullName evidence="1">Uncharacterized protein</fullName>
    </submittedName>
</protein>
<reference evidence="1 2" key="1">
    <citation type="submission" date="2015-04" db="EMBL/GenBank/DDBJ databases">
        <title>The draft genome sequence of Fusarium langsethiae, a T-2/HT-2 mycotoxin producer.</title>
        <authorList>
            <person name="Lysoe E."/>
            <person name="Divon H.H."/>
            <person name="Terzi V."/>
            <person name="Orru L."/>
            <person name="Lamontanara A."/>
            <person name="Kolseth A.-K."/>
            <person name="Frandsen R.J."/>
            <person name="Nielsen K."/>
            <person name="Thrane U."/>
        </authorList>
    </citation>
    <scope>NUCLEOTIDE SEQUENCE [LARGE SCALE GENOMIC DNA]</scope>
    <source>
        <strain evidence="1 2">Fl201059</strain>
    </source>
</reference>
<keyword evidence="2" id="KW-1185">Reference proteome</keyword>
<dbReference type="EMBL" id="JXCE01000447">
    <property type="protein sequence ID" value="KPA37263.1"/>
    <property type="molecule type" value="Genomic_DNA"/>
</dbReference>
<accession>A0A0M9EPJ9</accession>
<sequence length="282" mass="30900">MGQVTGQILLSSFALSYVSYSLAPFPQLIMKLETSCSFLLAVSALLGNAAAGPGAKVNACVYIEVEPVEPFTVSWDIGAAGDKCMSDKGESGLMEVSKQGLTCRYLGWVSIDNSWGCYFRQSWWTLAYTTSKAAYSGSTQSRWQYSGWSRTVTLHNYSPGTQLCGSEALCTTTKYEWSSNDGALYHFTDCISTQQIDIFGEQQRGGSQTGIVRRGDNNLQQGRTPDATKLREENLVRKQDNGRMSDPSIALPWKVGQSGNDLRTCAAECTAKRPDARRVNVL</sequence>
<dbReference type="Proteomes" id="UP000037904">
    <property type="component" value="Unassembled WGS sequence"/>
</dbReference>
<comment type="caution">
    <text evidence="1">The sequence shown here is derived from an EMBL/GenBank/DDBJ whole genome shotgun (WGS) entry which is preliminary data.</text>
</comment>
<gene>
    <name evidence="1" type="ORF">FLAG1_09926</name>
</gene>
<evidence type="ECO:0000313" key="1">
    <source>
        <dbReference type="EMBL" id="KPA37263.1"/>
    </source>
</evidence>
<name>A0A0M9EPJ9_FUSLA</name>
<dbReference type="AlphaFoldDB" id="A0A0M9EPJ9"/>
<organism evidence="1 2">
    <name type="scientific">Fusarium langsethiae</name>
    <dbReference type="NCBI Taxonomy" id="179993"/>
    <lineage>
        <taxon>Eukaryota</taxon>
        <taxon>Fungi</taxon>
        <taxon>Dikarya</taxon>
        <taxon>Ascomycota</taxon>
        <taxon>Pezizomycotina</taxon>
        <taxon>Sordariomycetes</taxon>
        <taxon>Hypocreomycetidae</taxon>
        <taxon>Hypocreales</taxon>
        <taxon>Nectriaceae</taxon>
        <taxon>Fusarium</taxon>
    </lineage>
</organism>